<evidence type="ECO:0000313" key="3">
    <source>
        <dbReference type="EMBL" id="KAF0720082.1"/>
    </source>
</evidence>
<evidence type="ECO:0000256" key="1">
    <source>
        <dbReference type="ARBA" id="ARBA00006126"/>
    </source>
</evidence>
<accession>A0A485K5M7</accession>
<proteinExistence type="inferred from homology"/>
<dbReference type="GO" id="GO:0032970">
    <property type="term" value="P:regulation of actin filament-based process"/>
    <property type="evidence" value="ECO:0007669"/>
    <property type="project" value="TreeGrafter"/>
</dbReference>
<evidence type="ECO:0000313" key="5">
    <source>
        <dbReference type="Proteomes" id="UP000332933"/>
    </source>
</evidence>
<dbReference type="InterPro" id="IPR044302">
    <property type="entry name" value="Costars"/>
</dbReference>
<protein>
    <submittedName>
        <fullName evidence="4">Aste57867_582 protein</fullName>
    </submittedName>
</protein>
<dbReference type="AlphaFoldDB" id="A0A485K5M7"/>
<keyword evidence="5" id="KW-1185">Reference proteome</keyword>
<dbReference type="Gene3D" id="1.10.10.1540">
    <property type="entry name" value="Costar domain"/>
    <property type="match status" value="1"/>
</dbReference>
<dbReference type="SMART" id="SM01283">
    <property type="entry name" value="Costars"/>
    <property type="match status" value="1"/>
</dbReference>
<reference evidence="3" key="2">
    <citation type="submission" date="2019-06" db="EMBL/GenBank/DDBJ databases">
        <title>Genomics analysis of Aphanomyces spp. identifies a new class of oomycete effector associated with host adaptation.</title>
        <authorList>
            <person name="Gaulin E."/>
        </authorList>
    </citation>
    <scope>NUCLEOTIDE SEQUENCE</scope>
    <source>
        <strain evidence="3">CBS 578.67</strain>
    </source>
</reference>
<gene>
    <name evidence="4" type="primary">Aste57867_582</name>
    <name evidence="3" type="ORF">As57867_000581</name>
    <name evidence="4" type="ORF">ASTE57867_582</name>
</gene>
<dbReference type="PANTHER" id="PTHR46334">
    <property type="entry name" value="COSTARS FAMILY PROTEIN ABRACL"/>
    <property type="match status" value="1"/>
</dbReference>
<dbReference type="PANTHER" id="PTHR46334:SF1">
    <property type="entry name" value="COSTARS FAMILY PROTEIN ABRACL"/>
    <property type="match status" value="1"/>
</dbReference>
<organism evidence="4 5">
    <name type="scientific">Aphanomyces stellatus</name>
    <dbReference type="NCBI Taxonomy" id="120398"/>
    <lineage>
        <taxon>Eukaryota</taxon>
        <taxon>Sar</taxon>
        <taxon>Stramenopiles</taxon>
        <taxon>Oomycota</taxon>
        <taxon>Saprolegniomycetes</taxon>
        <taxon>Saprolegniales</taxon>
        <taxon>Verrucalvaceae</taxon>
        <taxon>Aphanomyces</taxon>
    </lineage>
</organism>
<dbReference type="EMBL" id="CAADRA010000032">
    <property type="protein sequence ID" value="VFT77807.1"/>
    <property type="molecule type" value="Genomic_DNA"/>
</dbReference>
<evidence type="ECO:0000313" key="4">
    <source>
        <dbReference type="EMBL" id="VFT77807.1"/>
    </source>
</evidence>
<feature type="domain" description="Costars" evidence="2">
    <location>
        <begin position="1"/>
        <end position="83"/>
    </location>
</feature>
<sequence>MEVEKEVDQLVVEIQRLGSEVTADDGTKQFGVLFGVLFDDERCQDVFEALMGTLRAAKRKKMIDYPGQLLLKGAHDKVFIRLLQL</sequence>
<name>A0A485K5M7_9STRA</name>
<dbReference type="Proteomes" id="UP000332933">
    <property type="component" value="Unassembled WGS sequence"/>
</dbReference>
<reference evidence="4 5" key="1">
    <citation type="submission" date="2019-03" db="EMBL/GenBank/DDBJ databases">
        <authorList>
            <person name="Gaulin E."/>
            <person name="Dumas B."/>
        </authorList>
    </citation>
    <scope>NUCLEOTIDE SEQUENCE [LARGE SCALE GENOMIC DNA]</scope>
    <source>
        <strain evidence="4">CBS 568.67</strain>
    </source>
</reference>
<dbReference type="InterPro" id="IPR027817">
    <property type="entry name" value="Costars_dom"/>
</dbReference>
<evidence type="ECO:0000259" key="2">
    <source>
        <dbReference type="SMART" id="SM01283"/>
    </source>
</evidence>
<dbReference type="EMBL" id="VJMH01000032">
    <property type="protein sequence ID" value="KAF0720082.1"/>
    <property type="molecule type" value="Genomic_DNA"/>
</dbReference>
<dbReference type="OrthoDB" id="9871914at2759"/>
<dbReference type="Pfam" id="PF14705">
    <property type="entry name" value="Costars"/>
    <property type="match status" value="1"/>
</dbReference>
<dbReference type="InterPro" id="IPR038095">
    <property type="entry name" value="Costars_sf"/>
</dbReference>
<comment type="similarity">
    <text evidence="1">Belongs to the costars family.</text>
</comment>